<dbReference type="Gene3D" id="3.40.50.720">
    <property type="entry name" value="NAD(P)-binding Rossmann-like Domain"/>
    <property type="match status" value="1"/>
</dbReference>
<dbReference type="SUPFAM" id="SSF51735">
    <property type="entry name" value="NAD(P)-binding Rossmann-fold domains"/>
    <property type="match status" value="1"/>
</dbReference>
<dbReference type="PANTHER" id="PTHR48106">
    <property type="entry name" value="QUINONE OXIDOREDUCTASE PIG3-RELATED"/>
    <property type="match status" value="1"/>
</dbReference>
<dbReference type="eggNOG" id="COG0604">
    <property type="taxonomic scope" value="Bacteria"/>
</dbReference>
<evidence type="ECO:0000256" key="2">
    <source>
        <dbReference type="ARBA" id="ARBA00023002"/>
    </source>
</evidence>
<dbReference type="PANTHER" id="PTHR48106:SF13">
    <property type="entry name" value="QUINONE OXIDOREDUCTASE-RELATED"/>
    <property type="match status" value="1"/>
</dbReference>
<proteinExistence type="predicted"/>
<dbReference type="SUPFAM" id="SSF50129">
    <property type="entry name" value="GroES-like"/>
    <property type="match status" value="1"/>
</dbReference>
<dbReference type="GO" id="GO:0005829">
    <property type="term" value="C:cytosol"/>
    <property type="evidence" value="ECO:0007669"/>
    <property type="project" value="TreeGrafter"/>
</dbReference>
<evidence type="ECO:0000313" key="5">
    <source>
        <dbReference type="Proteomes" id="UP000004030"/>
    </source>
</evidence>
<sequence>MASADAVHLSGVFCELGNGKAHRELQRNPRPLEESVSDALAWLRQHEAWQRGAESVVPRTSAPMGETAMRVVQFAEYGPPEVLHQAEMECPVAGPGEIILRVGAAAVNPADTKWRQGMFRDVAPLTFPHVVGYDVAGTIAATGEGVELLPGRRGVAMLSMGSKGGYAEFARLPASDFVPIPETMDLAVAAALPTAGLTGYQLIEDHLRPSPGETVLITGATGAVGRFAVHAALALGARVVAAVRAGREDEARALGAVKVFELEPIDPSAEIPHFDHVCDTVGGAAVARICERLSGAGRIGTAATTPIPMQGLAGPPEMMVVRPDPSRLADLVQLVAQGDLSVPIACRLPLESAPFAHHLIERGGLSGKVVLEP</sequence>
<dbReference type="InterPro" id="IPR011032">
    <property type="entry name" value="GroES-like_sf"/>
</dbReference>
<dbReference type="GO" id="GO:0035925">
    <property type="term" value="F:mRNA 3'-UTR AU-rich region binding"/>
    <property type="evidence" value="ECO:0007669"/>
    <property type="project" value="TreeGrafter"/>
</dbReference>
<dbReference type="GO" id="GO:0070402">
    <property type="term" value="F:NADPH binding"/>
    <property type="evidence" value="ECO:0007669"/>
    <property type="project" value="TreeGrafter"/>
</dbReference>
<comment type="caution">
    <text evidence="4">The sequence shown here is derived from an EMBL/GenBank/DDBJ whole genome shotgun (WGS) entry which is preliminary data.</text>
</comment>
<dbReference type="PATRIC" id="fig|1088721.3.peg.2298"/>
<keyword evidence="2" id="KW-0560">Oxidoreductase</keyword>
<dbReference type="GO" id="GO:0003960">
    <property type="term" value="F:quinone reductase (NADPH) activity"/>
    <property type="evidence" value="ECO:0007669"/>
    <property type="project" value="TreeGrafter"/>
</dbReference>
<accession>G6EDA0</accession>
<evidence type="ECO:0000313" key="4">
    <source>
        <dbReference type="EMBL" id="EHJ60699.1"/>
    </source>
</evidence>
<dbReference type="InterPro" id="IPR020843">
    <property type="entry name" value="ER"/>
</dbReference>
<dbReference type="Pfam" id="PF08240">
    <property type="entry name" value="ADH_N"/>
    <property type="match status" value="1"/>
</dbReference>
<dbReference type="STRING" id="1088721.JI59_08490"/>
<organism evidence="4 5">
    <name type="scientific">Novosphingobium pentaromativorans US6-1</name>
    <dbReference type="NCBI Taxonomy" id="1088721"/>
    <lineage>
        <taxon>Bacteria</taxon>
        <taxon>Pseudomonadati</taxon>
        <taxon>Pseudomonadota</taxon>
        <taxon>Alphaproteobacteria</taxon>
        <taxon>Sphingomonadales</taxon>
        <taxon>Sphingomonadaceae</taxon>
        <taxon>Novosphingobium</taxon>
    </lineage>
</organism>
<evidence type="ECO:0000256" key="1">
    <source>
        <dbReference type="ARBA" id="ARBA00022857"/>
    </source>
</evidence>
<protein>
    <submittedName>
        <fullName evidence="4">Alcohol dehydrogenase GroES domain protein</fullName>
    </submittedName>
</protein>
<dbReference type="Proteomes" id="UP000004030">
    <property type="component" value="Unassembled WGS sequence"/>
</dbReference>
<dbReference type="Gene3D" id="3.90.180.10">
    <property type="entry name" value="Medium-chain alcohol dehydrogenases, catalytic domain"/>
    <property type="match status" value="1"/>
</dbReference>
<reference evidence="4 5" key="1">
    <citation type="journal article" date="2012" name="J. Bacteriol.">
        <title>Genome sequence of benzo(a)pyrene-degrading bacterium Novosphingobium pentaromativorans US6-1.</title>
        <authorList>
            <person name="Luo Y.R."/>
            <person name="Kang S.G."/>
            <person name="Kim S.J."/>
            <person name="Kim M.R."/>
            <person name="Li N."/>
            <person name="Lee J.H."/>
            <person name="Kwon K.K."/>
        </authorList>
    </citation>
    <scope>NUCLEOTIDE SEQUENCE [LARGE SCALE GENOMIC DNA]</scope>
    <source>
        <strain evidence="4 5">US6-1</strain>
    </source>
</reference>
<keyword evidence="5" id="KW-1185">Reference proteome</keyword>
<dbReference type="EMBL" id="AGFM01000033">
    <property type="protein sequence ID" value="EHJ60699.1"/>
    <property type="molecule type" value="Genomic_DNA"/>
</dbReference>
<name>G6EDA0_9SPHN</name>
<dbReference type="CDD" id="cd05289">
    <property type="entry name" value="MDR_like_2"/>
    <property type="match status" value="1"/>
</dbReference>
<dbReference type="InterPro" id="IPR036291">
    <property type="entry name" value="NAD(P)-bd_dom_sf"/>
</dbReference>
<feature type="domain" description="Enoyl reductase (ER)" evidence="3">
    <location>
        <begin position="78"/>
        <end position="371"/>
    </location>
</feature>
<keyword evidence="1" id="KW-0521">NADP</keyword>
<dbReference type="SMART" id="SM00829">
    <property type="entry name" value="PKS_ER"/>
    <property type="match status" value="1"/>
</dbReference>
<dbReference type="InterPro" id="IPR013154">
    <property type="entry name" value="ADH-like_N"/>
</dbReference>
<dbReference type="AlphaFoldDB" id="G6EDA0"/>
<gene>
    <name evidence="4" type="ORF">NSU_2321</name>
</gene>
<dbReference type="Pfam" id="PF13602">
    <property type="entry name" value="ADH_zinc_N_2"/>
    <property type="match status" value="1"/>
</dbReference>
<evidence type="ECO:0000259" key="3">
    <source>
        <dbReference type="SMART" id="SM00829"/>
    </source>
</evidence>